<evidence type="ECO:0000313" key="1">
    <source>
        <dbReference type="EMBL" id="QHT26233.1"/>
    </source>
</evidence>
<protein>
    <submittedName>
        <fullName evidence="1">Uncharacterized protein</fullName>
    </submittedName>
</protein>
<name>A0A6C0ECW6_9ZZZZ</name>
<dbReference type="EMBL" id="MN739782">
    <property type="protein sequence ID" value="QHT26233.1"/>
    <property type="molecule type" value="Genomic_DNA"/>
</dbReference>
<accession>A0A6C0ECW6</accession>
<proteinExistence type="predicted"/>
<organism evidence="1">
    <name type="scientific">viral metagenome</name>
    <dbReference type="NCBI Taxonomy" id="1070528"/>
    <lineage>
        <taxon>unclassified sequences</taxon>
        <taxon>metagenomes</taxon>
        <taxon>organismal metagenomes</taxon>
    </lineage>
</organism>
<reference evidence="1" key="1">
    <citation type="journal article" date="2020" name="Nature">
        <title>Giant virus diversity and host interactions through global metagenomics.</title>
        <authorList>
            <person name="Schulz F."/>
            <person name="Roux S."/>
            <person name="Paez-Espino D."/>
            <person name="Jungbluth S."/>
            <person name="Walsh D.A."/>
            <person name="Denef V.J."/>
            <person name="McMahon K.D."/>
            <person name="Konstantinidis K.T."/>
            <person name="Eloe-Fadrosh E.A."/>
            <person name="Kyrpides N.C."/>
            <person name="Woyke T."/>
        </authorList>
    </citation>
    <scope>NUCLEOTIDE SEQUENCE</scope>
    <source>
        <strain evidence="1">GVMAG-M-3300023179-27</strain>
    </source>
</reference>
<sequence>MCIMLTSHEPDTTKLIHLPVLLHIDGKDYDYNLCIYVNNLDIDNGMNRMMNFNSALMIVPFPKSNKPIAMMDISTKNMKRFRQDVVSLMPKPRSKGMYFNALSDSLGCDKSLKVHEIGNYNISIAPNLKSLNNNVDWSKFTKPMDFNERVNTLRNKNLYPIECVYVVAQAVENVKDDGFGILYENRGFDYFPTAHEGNGLVSYDVECYHFTNLKAHGKVPFSGHEIKSYVHDDTDNVKEILSRLSTTVTLEDGSDAKLKKVCPKRVNMWKIEGQLNNRNMYLKNELKLTDI</sequence>
<dbReference type="AlphaFoldDB" id="A0A6C0ECW6"/>